<proteinExistence type="predicted"/>
<comment type="caution">
    <text evidence="2">The sequence shown here is derived from an EMBL/GenBank/DDBJ whole genome shotgun (WGS) entry which is preliminary data.</text>
</comment>
<reference evidence="2 3" key="1">
    <citation type="submission" date="2024-09" db="EMBL/GenBank/DDBJ databases">
        <authorList>
            <person name="Sun Q."/>
            <person name="Mori K."/>
        </authorList>
    </citation>
    <scope>NUCLEOTIDE SEQUENCE [LARGE SCALE GENOMIC DNA]</scope>
    <source>
        <strain evidence="2 3">CCM 3426</strain>
    </source>
</reference>
<evidence type="ECO:0000313" key="3">
    <source>
        <dbReference type="Proteomes" id="UP001589647"/>
    </source>
</evidence>
<evidence type="ECO:0000313" key="2">
    <source>
        <dbReference type="EMBL" id="MFB9199768.1"/>
    </source>
</evidence>
<organism evidence="2 3">
    <name type="scientific">Nonomuraea spiralis</name>
    <dbReference type="NCBI Taxonomy" id="46182"/>
    <lineage>
        <taxon>Bacteria</taxon>
        <taxon>Bacillati</taxon>
        <taxon>Actinomycetota</taxon>
        <taxon>Actinomycetes</taxon>
        <taxon>Streptosporangiales</taxon>
        <taxon>Streptosporangiaceae</taxon>
        <taxon>Nonomuraea</taxon>
    </lineage>
</organism>
<keyword evidence="1" id="KW-0472">Membrane</keyword>
<keyword evidence="1" id="KW-1133">Transmembrane helix</keyword>
<protein>
    <recommendedName>
        <fullName evidence="4">Membrane-associated oxidoreductase</fullName>
    </recommendedName>
</protein>
<keyword evidence="1" id="KW-0812">Transmembrane</keyword>
<dbReference type="Proteomes" id="UP001589647">
    <property type="component" value="Unassembled WGS sequence"/>
</dbReference>
<gene>
    <name evidence="2" type="ORF">ACFFV7_01080</name>
</gene>
<keyword evidence="3" id="KW-1185">Reference proteome</keyword>
<dbReference type="RefSeq" id="WP_189645455.1">
    <property type="nucleotide sequence ID" value="NZ_BMRC01000001.1"/>
</dbReference>
<evidence type="ECO:0008006" key="4">
    <source>
        <dbReference type="Google" id="ProtNLM"/>
    </source>
</evidence>
<evidence type="ECO:0000256" key="1">
    <source>
        <dbReference type="SAM" id="Phobius"/>
    </source>
</evidence>
<accession>A0ABV5I5F7</accession>
<sequence>MPIADLNDAERAVAAALAHGREVDLRAGDPAADDPATAASWGPERTVRAEVLAGLLLGGFDEPAAKPGLTLAGARITGVLHLAFAELAFPITFQGCAFDHSPDLYQARTRFLSFSGSLLPGLIASNVQVEGNLRLAGSRVTGEVRLPGGRISGNLVLNGARLSHPSGTAFNGEHLDVAGHLRAQDGFACDGTLVLSSARIGGAVELDRARLNTPGGTALEASNVIVQVGLFARKMEADGEVSVRFARVTGPLTLRGSRIRRPGGLALRATGLNAEAGLFLANLRADGQVRLNRAVIGGTLGLEGARLSAPGGVVLAADGVTVNGSLLAWQGLRTEGEVTLLDATVTGPAHFEGATMVNPGGPALSANGLSVGKVLNLCEGFSARGRIRLTSAQVGSRLCFDDATLEAPGEVALKCWRLTAPELALRTAAPVEGVVELRYARIGVLRDDPAGWPRSMRMDGLSYEVLDPMLPAARRLRWLRTDPDGYLPGAYEQLAAMYRRLGGDADARETLLAGQRRRRAGLPWYARFWGHLQDTTVGYGFRPLRAAGWLLALLAAGTVVFGLDRPPPLKPGEAPPFHPLVYTLDLLLPIIDFGQEKAYNPQGGAQWLAWGLIVAGWVLATTIATGLTRSLRRT</sequence>
<feature type="transmembrane region" description="Helical" evidence="1">
    <location>
        <begin position="607"/>
        <end position="628"/>
    </location>
</feature>
<name>A0ABV5I5F7_9ACTN</name>
<dbReference type="EMBL" id="JBHMEI010000001">
    <property type="protein sequence ID" value="MFB9199768.1"/>
    <property type="molecule type" value="Genomic_DNA"/>
</dbReference>